<dbReference type="SUPFAM" id="SSF52833">
    <property type="entry name" value="Thioredoxin-like"/>
    <property type="match status" value="1"/>
</dbReference>
<dbReference type="Proteomes" id="UP000291116">
    <property type="component" value="Unassembled WGS sequence"/>
</dbReference>
<feature type="signal peptide" evidence="2">
    <location>
        <begin position="1"/>
        <end position="41"/>
    </location>
</feature>
<dbReference type="Gene3D" id="3.40.30.10">
    <property type="entry name" value="Glutaredoxin"/>
    <property type="match status" value="1"/>
</dbReference>
<protein>
    <recommendedName>
        <fullName evidence="5">Thioredoxin domain-containing protein</fullName>
    </recommendedName>
</protein>
<feature type="transmembrane region" description="Helical" evidence="1">
    <location>
        <begin position="194"/>
        <end position="218"/>
    </location>
</feature>
<keyword evidence="2" id="KW-0732">Signal</keyword>
<evidence type="ECO:0000313" key="4">
    <source>
        <dbReference type="Proteomes" id="UP000291116"/>
    </source>
</evidence>
<dbReference type="PANTHER" id="PTHR19991">
    <property type="entry name" value="L 2 01289"/>
    <property type="match status" value="1"/>
</dbReference>
<evidence type="ECO:0000256" key="1">
    <source>
        <dbReference type="SAM" id="Phobius"/>
    </source>
</evidence>
<dbReference type="AlphaFoldDB" id="A0A448ZEU2"/>
<dbReference type="CDD" id="cd02961">
    <property type="entry name" value="PDI_a_family"/>
    <property type="match status" value="1"/>
</dbReference>
<keyword evidence="4" id="KW-1185">Reference proteome</keyword>
<dbReference type="PANTHER" id="PTHR19991:SF2">
    <property type="entry name" value="GH08893P"/>
    <property type="match status" value="1"/>
</dbReference>
<evidence type="ECO:0000256" key="2">
    <source>
        <dbReference type="SAM" id="SignalP"/>
    </source>
</evidence>
<proteinExistence type="predicted"/>
<evidence type="ECO:0008006" key="5">
    <source>
        <dbReference type="Google" id="ProtNLM"/>
    </source>
</evidence>
<feature type="chain" id="PRO_5019530111" description="Thioredoxin domain-containing protein" evidence="2">
    <location>
        <begin position="42"/>
        <end position="239"/>
    </location>
</feature>
<name>A0A448ZEU2_9STRA</name>
<keyword evidence="1" id="KW-1133">Transmembrane helix</keyword>
<evidence type="ECO:0000313" key="3">
    <source>
        <dbReference type="EMBL" id="VEU40526.1"/>
    </source>
</evidence>
<keyword evidence="1" id="KW-0812">Transmembrane</keyword>
<accession>A0A448ZEU2</accession>
<reference evidence="3 4" key="1">
    <citation type="submission" date="2019-01" db="EMBL/GenBank/DDBJ databases">
        <authorList>
            <person name="Ferrante I. M."/>
        </authorList>
    </citation>
    <scope>NUCLEOTIDE SEQUENCE [LARGE SCALE GENOMIC DNA]</scope>
    <source>
        <strain evidence="3 4">B856</strain>
    </source>
</reference>
<dbReference type="InterPro" id="IPR036249">
    <property type="entry name" value="Thioredoxin-like_sf"/>
</dbReference>
<dbReference type="EMBL" id="CAACVS010000288">
    <property type="protein sequence ID" value="VEU40526.1"/>
    <property type="molecule type" value="Genomic_DNA"/>
</dbReference>
<organism evidence="3 4">
    <name type="scientific">Pseudo-nitzschia multistriata</name>
    <dbReference type="NCBI Taxonomy" id="183589"/>
    <lineage>
        <taxon>Eukaryota</taxon>
        <taxon>Sar</taxon>
        <taxon>Stramenopiles</taxon>
        <taxon>Ochrophyta</taxon>
        <taxon>Bacillariophyta</taxon>
        <taxon>Bacillariophyceae</taxon>
        <taxon>Bacillariophycidae</taxon>
        <taxon>Bacillariales</taxon>
        <taxon>Bacillariaceae</taxon>
        <taxon>Pseudo-nitzschia</taxon>
    </lineage>
</organism>
<keyword evidence="1" id="KW-0472">Membrane</keyword>
<gene>
    <name evidence="3" type="ORF">PSNMU_V1.4_AUG-EV-PASAV3_0074150</name>
</gene>
<dbReference type="OrthoDB" id="427280at2759"/>
<sequence length="239" mass="26097">MVFVYLSKPSASRQWPSMHTIVALLGCCLVLLSSLSSTASAEFVTLTDETFEHQTQASTGMTTGSWLVLFGIPNCSNCESLKPVLAELGSDEELYERGILTASVDCSEKGSGVCFRFSATRLPVLVYLHKKRMYRYPLFRDVDNEFRTLPTASDLKYFMETGFVEAGAEAIPEPPSALEALMKPIMAIYENNPLAGYAIFGMAGMMGFTILVLVATLIKSAMGGGETAKPKRKSSKKNK</sequence>